<protein>
    <submittedName>
        <fullName evidence="4">Phosphate starvation-inducible protein PhoH, predicted ATPase</fullName>
    </submittedName>
</protein>
<evidence type="ECO:0000256" key="1">
    <source>
        <dbReference type="ARBA" id="ARBA00022741"/>
    </source>
</evidence>
<evidence type="ECO:0000313" key="5">
    <source>
        <dbReference type="Proteomes" id="UP000266720"/>
    </source>
</evidence>
<dbReference type="InterPro" id="IPR051451">
    <property type="entry name" value="PhoH2-like"/>
</dbReference>
<dbReference type="GO" id="GO:0005524">
    <property type="term" value="F:ATP binding"/>
    <property type="evidence" value="ECO:0007669"/>
    <property type="project" value="UniProtKB-KW"/>
</dbReference>
<dbReference type="PANTHER" id="PTHR30473">
    <property type="entry name" value="PROTEIN PHOH"/>
    <property type="match status" value="1"/>
</dbReference>
<keyword evidence="2" id="KW-0067">ATP-binding</keyword>
<reference evidence="5" key="1">
    <citation type="book" date="2010" name="EXTREMOPHILES" publisher="0:0-0">
        <title>Complete genome sequences of ten hyperthermophilic archaea reveal their metabolic capabilities and possible ecological roles.</title>
        <editorList>
            <person name="?"/>
        </editorList>
        <authorList>
            <person name="Ravin N.V."/>
            <person name="Mardanov A.V."/>
            <person name="Bonch-Osmolovskaya E.A."/>
            <person name="Skryabin K.G."/>
        </authorList>
    </citation>
    <scope>NUCLEOTIDE SEQUENCE [LARGE SCALE GENOMIC DNA]</scope>
    <source>
        <strain evidence="5">1505</strain>
    </source>
</reference>
<evidence type="ECO:0000259" key="3">
    <source>
        <dbReference type="Pfam" id="PF02562"/>
    </source>
</evidence>
<dbReference type="GeneID" id="25405685"/>
<dbReference type="SUPFAM" id="SSF52540">
    <property type="entry name" value="P-loop containing nucleoside triphosphate hydrolases"/>
    <property type="match status" value="1"/>
</dbReference>
<dbReference type="GO" id="GO:0005829">
    <property type="term" value="C:cytosol"/>
    <property type="evidence" value="ECO:0007669"/>
    <property type="project" value="TreeGrafter"/>
</dbReference>
<dbReference type="InterPro" id="IPR027417">
    <property type="entry name" value="P-loop_NTPase"/>
</dbReference>
<sequence>MSLKFEPVNEKQKMLVGALESPDIDIVGVFGPSGTGKSFVVILHGISKLREEKYKRMIIIRPLVSISRSKLLDSSTLGEMYYETASSYLLDVAGDYIDLPELKNFLDSRKIVFVDPEFLTGRTFDNSLIFLDDVQYLNPEIIPEAIIRVGRNSKLVVAGDPVLQALEGKTRNTAAIARELLLGEERSLVINMGVNDIVRPGSKRGFKLALESRLRRRSLSEEENKVKAVLQSHAPDADIVTVVWLKDLKEKYSSQSAPDVLAIAKENTLSRLIGKKGERINKAQEEAGVHIRAIELTNDLGEIVKAIHPVGWIRKHIESVEIEGAELVVYVDPEEYGAFVGKQGTYIRFLDEALKRILGLGVRGRHAEKSEDKRKKAK</sequence>
<dbReference type="AlphaFoldDB" id="A0A3G1A7R0"/>
<dbReference type="Gene3D" id="3.40.50.300">
    <property type="entry name" value="P-loop containing nucleotide triphosphate hydrolases"/>
    <property type="match status" value="1"/>
</dbReference>
<keyword evidence="1" id="KW-0547">Nucleotide-binding</keyword>
<dbReference type="RefSeq" id="WP_052886447.1">
    <property type="nucleotide sequence ID" value="NZ_CP007493.1"/>
</dbReference>
<evidence type="ECO:0000256" key="2">
    <source>
        <dbReference type="ARBA" id="ARBA00022840"/>
    </source>
</evidence>
<dbReference type="Proteomes" id="UP000266720">
    <property type="component" value="Chromosome"/>
</dbReference>
<dbReference type="KEGG" id="tcb:TCARB_0225"/>
<dbReference type="STRING" id="697581.TCARB_0225"/>
<dbReference type="Pfam" id="PF02562">
    <property type="entry name" value="PhoH"/>
    <property type="match status" value="1"/>
</dbReference>
<evidence type="ECO:0000313" key="4">
    <source>
        <dbReference type="EMBL" id="AJB41301.1"/>
    </source>
</evidence>
<feature type="domain" description="PhoH-like protein" evidence="3">
    <location>
        <begin position="6"/>
        <end position="206"/>
    </location>
</feature>
<organism evidence="4 5">
    <name type="scientific">Thermofilum adornatum 1505</name>
    <dbReference type="NCBI Taxonomy" id="697581"/>
    <lineage>
        <taxon>Archaea</taxon>
        <taxon>Thermoproteota</taxon>
        <taxon>Thermoprotei</taxon>
        <taxon>Thermofilales</taxon>
        <taxon>Thermofilaceae</taxon>
        <taxon>Thermofilum</taxon>
    </lineage>
</organism>
<accession>A0A3G1A7R0</accession>
<name>A0A3G1A7R0_9CREN</name>
<dbReference type="InterPro" id="IPR003714">
    <property type="entry name" value="PhoH"/>
</dbReference>
<gene>
    <name evidence="4" type="ORF">TCARB_0225</name>
</gene>
<dbReference type="EMBL" id="CP007493">
    <property type="protein sequence ID" value="AJB41301.1"/>
    <property type="molecule type" value="Genomic_DNA"/>
</dbReference>
<proteinExistence type="predicted"/>